<keyword evidence="3" id="KW-0288">FMN</keyword>
<keyword evidence="9" id="KW-1185">Reference proteome</keyword>
<dbReference type="PRINTS" id="PR00369">
    <property type="entry name" value="FLAVODOXIN"/>
</dbReference>
<evidence type="ECO:0000313" key="7">
    <source>
        <dbReference type="EMBL" id="OEG75118.1"/>
    </source>
</evidence>
<dbReference type="GO" id="GO:0016491">
    <property type="term" value="F:oxidoreductase activity"/>
    <property type="evidence" value="ECO:0007669"/>
    <property type="project" value="TreeGrafter"/>
</dbReference>
<keyword evidence="2" id="KW-0285">Flavoprotein</keyword>
<dbReference type="GO" id="GO:0005829">
    <property type="term" value="C:cytosol"/>
    <property type="evidence" value="ECO:0007669"/>
    <property type="project" value="TreeGrafter"/>
</dbReference>
<evidence type="ECO:0000259" key="5">
    <source>
        <dbReference type="PROSITE" id="PS50902"/>
    </source>
</evidence>
<dbReference type="PROSITE" id="PS50902">
    <property type="entry name" value="FLAVODOXIN_LIKE"/>
    <property type="match status" value="1"/>
</dbReference>
<sequence>MRKVNLVFGTVYGNAQFVAETLQQQLLTMDWEVNLIQPESLSGFVPPQDEWLLVVTSTTGQGDIPDDINLWFETLRGEAPYLPQLNYGVIALGDSSYETFCHAGIRFDELLTELGANRVGELLKIDACETMEPEVAAQSWLVEWHKLIDENQVD</sequence>
<evidence type="ECO:0000256" key="3">
    <source>
        <dbReference type="ARBA" id="ARBA00022643"/>
    </source>
</evidence>
<comment type="cofactor">
    <cofactor evidence="1">
        <name>FMN</name>
        <dbReference type="ChEBI" id="CHEBI:58210"/>
    </cofactor>
</comment>
<keyword evidence="4" id="KW-0249">Electron transport</keyword>
<reference evidence="7 8" key="1">
    <citation type="submission" date="2016-07" db="EMBL/GenBank/DDBJ databases">
        <title>Whole-genome of two Shewanella species isolated from a digestive organ of sea cucumber Apostichopus japonicus Selenka 1867.</title>
        <authorList>
            <person name="Hong H.-H."/>
            <person name="Choi H."/>
            <person name="Cheon S."/>
            <person name="Oh J.-S."/>
            <person name="Lee H.-G."/>
            <person name="Park C."/>
        </authorList>
    </citation>
    <scope>NUCLEOTIDE SEQUENCE [LARGE SCALE GENOMIC DNA]</scope>
    <source>
        <strain evidence="7 8">CSB03KR</strain>
    </source>
</reference>
<dbReference type="NCBIfam" id="NF005989">
    <property type="entry name" value="PRK08105.1"/>
    <property type="match status" value="1"/>
</dbReference>
<dbReference type="InterPro" id="IPR001094">
    <property type="entry name" value="Flavdoxin-like"/>
</dbReference>
<dbReference type="EMBL" id="MCBT01000011">
    <property type="protein sequence ID" value="OEG75118.1"/>
    <property type="molecule type" value="Genomic_DNA"/>
</dbReference>
<evidence type="ECO:0000313" key="9">
    <source>
        <dbReference type="Proteomes" id="UP000773469"/>
    </source>
</evidence>
<evidence type="ECO:0000256" key="1">
    <source>
        <dbReference type="ARBA" id="ARBA00001917"/>
    </source>
</evidence>
<dbReference type="GO" id="GO:0050660">
    <property type="term" value="F:flavin adenine dinucleotide binding"/>
    <property type="evidence" value="ECO:0007669"/>
    <property type="project" value="TreeGrafter"/>
</dbReference>
<dbReference type="OrthoDB" id="359268at2"/>
<dbReference type="GO" id="GO:0010181">
    <property type="term" value="F:FMN binding"/>
    <property type="evidence" value="ECO:0007669"/>
    <property type="project" value="InterPro"/>
</dbReference>
<dbReference type="RefSeq" id="WP_028765406.1">
    <property type="nucleotide sequence ID" value="NZ_BPEU01000005.1"/>
</dbReference>
<accession>A0A1E5IY94</accession>
<dbReference type="InterPro" id="IPR029039">
    <property type="entry name" value="Flavoprotein-like_sf"/>
</dbReference>
<dbReference type="Proteomes" id="UP000773469">
    <property type="component" value="Unassembled WGS sequence"/>
</dbReference>
<dbReference type="STRING" id="23.BEL05_02345"/>
<dbReference type="SUPFAM" id="SSF52218">
    <property type="entry name" value="Flavoproteins"/>
    <property type="match status" value="1"/>
</dbReference>
<comment type="caution">
    <text evidence="7">The sequence shown here is derived from an EMBL/GenBank/DDBJ whole genome shotgun (WGS) entry which is preliminary data.</text>
</comment>
<dbReference type="Gene3D" id="3.40.50.360">
    <property type="match status" value="1"/>
</dbReference>
<dbReference type="PANTHER" id="PTHR19384">
    <property type="entry name" value="NITRIC OXIDE SYNTHASE-RELATED"/>
    <property type="match status" value="1"/>
</dbReference>
<reference evidence="6 9" key="2">
    <citation type="submission" date="2021-05" db="EMBL/GenBank/DDBJ databases">
        <title>Molecular characterization for Shewanella algae harboring chromosomal blaOXA-55-like strains isolated from clinical and environment sample.</title>
        <authorList>
            <person name="Ohama Y."/>
            <person name="Aoki K."/>
            <person name="Harada S."/>
            <person name="Moriya K."/>
            <person name="Ishii Y."/>
            <person name="Tateda K."/>
        </authorList>
    </citation>
    <scope>NUCLEOTIDE SEQUENCE [LARGE SCALE GENOMIC DNA]</scope>
    <source>
        <strain evidence="6 9">MBTL60-118</strain>
    </source>
</reference>
<evidence type="ECO:0000256" key="2">
    <source>
        <dbReference type="ARBA" id="ARBA00022630"/>
    </source>
</evidence>
<feature type="domain" description="Flavodoxin-like" evidence="5">
    <location>
        <begin position="4"/>
        <end position="145"/>
    </location>
</feature>
<dbReference type="PANTHER" id="PTHR19384:SF128">
    <property type="entry name" value="NADPH OXIDOREDUCTASE A"/>
    <property type="match status" value="1"/>
</dbReference>
<organism evidence="7 8">
    <name type="scientific">Shewanella colwelliana</name>
    <name type="common">Alteromonas colwelliana</name>
    <dbReference type="NCBI Taxonomy" id="23"/>
    <lineage>
        <taxon>Bacteria</taxon>
        <taxon>Pseudomonadati</taxon>
        <taxon>Pseudomonadota</taxon>
        <taxon>Gammaproteobacteria</taxon>
        <taxon>Alteromonadales</taxon>
        <taxon>Shewanellaceae</taxon>
        <taxon>Shewanella</taxon>
    </lineage>
</organism>
<name>A0A1E5IY94_SHECO</name>
<dbReference type="InterPro" id="IPR008254">
    <property type="entry name" value="Flavodoxin/NO_synth"/>
</dbReference>
<dbReference type="Pfam" id="PF00258">
    <property type="entry name" value="Flavodoxin_1"/>
    <property type="match status" value="1"/>
</dbReference>
<evidence type="ECO:0000313" key="8">
    <source>
        <dbReference type="Proteomes" id="UP000095230"/>
    </source>
</evidence>
<evidence type="ECO:0000313" key="6">
    <source>
        <dbReference type="EMBL" id="GIU37503.1"/>
    </source>
</evidence>
<dbReference type="Proteomes" id="UP000095230">
    <property type="component" value="Unassembled WGS sequence"/>
</dbReference>
<dbReference type="AlphaFoldDB" id="A0A1E5IY94"/>
<keyword evidence="4" id="KW-0813">Transport</keyword>
<dbReference type="EMBL" id="BPEU01000005">
    <property type="protein sequence ID" value="GIU37503.1"/>
    <property type="molecule type" value="Genomic_DNA"/>
</dbReference>
<proteinExistence type="predicted"/>
<evidence type="ECO:0000256" key="4">
    <source>
        <dbReference type="ARBA" id="ARBA00022982"/>
    </source>
</evidence>
<protein>
    <submittedName>
        <fullName evidence="7">Flavodoxin</fullName>
    </submittedName>
</protein>
<gene>
    <name evidence="6" type="primary">yqcA</name>
    <name evidence="7" type="ORF">BEL05_02345</name>
    <name evidence="6" type="ORF">TUM3794_08330</name>
</gene>